<dbReference type="FunFam" id="3.40.50.10140:FF:000020">
    <property type="entry name" value="Blast:Protein toll"/>
    <property type="match status" value="1"/>
</dbReference>
<dbReference type="SMART" id="SM00369">
    <property type="entry name" value="LRR_TYP"/>
    <property type="match status" value="14"/>
</dbReference>
<evidence type="ECO:0000256" key="4">
    <source>
        <dbReference type="ARBA" id="ARBA00022692"/>
    </source>
</evidence>
<keyword evidence="5 13" id="KW-0732">Signal</keyword>
<dbReference type="CTD" id="109651"/>
<comment type="subcellular location">
    <subcellularLocation>
        <location evidence="1">Membrane</location>
        <topology evidence="1">Single-pass type I membrane protein</topology>
    </subcellularLocation>
</comment>
<dbReference type="SMART" id="SM00364">
    <property type="entry name" value="LRR_BAC"/>
    <property type="match status" value="4"/>
</dbReference>
<evidence type="ECO:0000256" key="11">
    <source>
        <dbReference type="SAM" id="MobiDB-lite"/>
    </source>
</evidence>
<dbReference type="Proteomes" id="UP000504634">
    <property type="component" value="Unplaced"/>
</dbReference>
<name>A0A6J2T3H9_DROLE</name>
<dbReference type="InterPro" id="IPR035897">
    <property type="entry name" value="Toll_tir_struct_dom_sf"/>
</dbReference>
<feature type="signal peptide" evidence="13">
    <location>
        <begin position="1"/>
        <end position="25"/>
    </location>
</feature>
<proteinExistence type="inferred from homology"/>
<evidence type="ECO:0000313" key="16">
    <source>
        <dbReference type="RefSeq" id="XP_030369790.1"/>
    </source>
</evidence>
<feature type="transmembrane region" description="Helical" evidence="12">
    <location>
        <begin position="796"/>
        <end position="819"/>
    </location>
</feature>
<dbReference type="Pfam" id="PF13855">
    <property type="entry name" value="LRR_8"/>
    <property type="match status" value="5"/>
</dbReference>
<dbReference type="PRINTS" id="PR01537">
    <property type="entry name" value="INTRLKN1R1F"/>
</dbReference>
<keyword evidence="3" id="KW-0433">Leucine-rich repeat</keyword>
<keyword evidence="7 12" id="KW-1133">Transmembrane helix</keyword>
<dbReference type="SMART" id="SM00082">
    <property type="entry name" value="LRRCT"/>
    <property type="match status" value="2"/>
</dbReference>
<dbReference type="FunFam" id="3.80.10.10:FF:001164">
    <property type="entry name" value="GH01279p"/>
    <property type="match status" value="2"/>
</dbReference>
<dbReference type="RefSeq" id="XP_030369791.1">
    <property type="nucleotide sequence ID" value="XM_030513931.1"/>
</dbReference>
<feature type="domain" description="TIR" evidence="14">
    <location>
        <begin position="848"/>
        <end position="984"/>
    </location>
</feature>
<dbReference type="Gene3D" id="3.80.10.10">
    <property type="entry name" value="Ribonuclease Inhibitor"/>
    <property type="match status" value="3"/>
</dbReference>
<evidence type="ECO:0000256" key="10">
    <source>
        <dbReference type="ARBA" id="ARBA00023180"/>
    </source>
</evidence>
<evidence type="ECO:0000256" key="3">
    <source>
        <dbReference type="ARBA" id="ARBA00022614"/>
    </source>
</evidence>
<organism evidence="15 16">
    <name type="scientific">Drosophila lebanonensis</name>
    <name type="common">Fruit fly</name>
    <name type="synonym">Scaptodrosophila lebanonensis</name>
    <dbReference type="NCBI Taxonomy" id="7225"/>
    <lineage>
        <taxon>Eukaryota</taxon>
        <taxon>Metazoa</taxon>
        <taxon>Ecdysozoa</taxon>
        <taxon>Arthropoda</taxon>
        <taxon>Hexapoda</taxon>
        <taxon>Insecta</taxon>
        <taxon>Pterygota</taxon>
        <taxon>Neoptera</taxon>
        <taxon>Endopterygota</taxon>
        <taxon>Diptera</taxon>
        <taxon>Brachycera</taxon>
        <taxon>Muscomorpha</taxon>
        <taxon>Ephydroidea</taxon>
        <taxon>Drosophilidae</taxon>
        <taxon>Scaptodrosophila</taxon>
    </lineage>
</organism>
<evidence type="ECO:0000256" key="6">
    <source>
        <dbReference type="ARBA" id="ARBA00022737"/>
    </source>
</evidence>
<dbReference type="SUPFAM" id="SSF52058">
    <property type="entry name" value="L domain-like"/>
    <property type="match status" value="3"/>
</dbReference>
<keyword evidence="9" id="KW-0675">Receptor</keyword>
<dbReference type="Pfam" id="PF01582">
    <property type="entry name" value="TIR"/>
    <property type="match status" value="1"/>
</dbReference>
<evidence type="ECO:0000256" key="5">
    <source>
        <dbReference type="ARBA" id="ARBA00022729"/>
    </source>
</evidence>
<dbReference type="PROSITE" id="PS50104">
    <property type="entry name" value="TIR"/>
    <property type="match status" value="1"/>
</dbReference>
<dbReference type="InterPro" id="IPR032675">
    <property type="entry name" value="LRR_dom_sf"/>
</dbReference>
<evidence type="ECO:0000256" key="13">
    <source>
        <dbReference type="SAM" id="SignalP"/>
    </source>
</evidence>
<dbReference type="OrthoDB" id="1421090at2759"/>
<dbReference type="Gene3D" id="3.40.50.10140">
    <property type="entry name" value="Toll/interleukin-1 receptor homology (TIR) domain"/>
    <property type="match status" value="1"/>
</dbReference>
<dbReference type="PANTHER" id="PTHR24365">
    <property type="entry name" value="TOLL-LIKE RECEPTOR"/>
    <property type="match status" value="1"/>
</dbReference>
<keyword evidence="10" id="KW-0325">Glycoprotein</keyword>
<evidence type="ECO:0000256" key="2">
    <source>
        <dbReference type="ARBA" id="ARBA00009634"/>
    </source>
</evidence>
<dbReference type="InterPro" id="IPR000483">
    <property type="entry name" value="Cys-rich_flank_reg_C"/>
</dbReference>
<evidence type="ECO:0000256" key="12">
    <source>
        <dbReference type="SAM" id="Phobius"/>
    </source>
</evidence>
<gene>
    <name evidence="16 17" type="primary">LOC115620613</name>
</gene>
<dbReference type="SMART" id="SM00255">
    <property type="entry name" value="TIR"/>
    <property type="match status" value="1"/>
</dbReference>
<dbReference type="InterPro" id="IPR000157">
    <property type="entry name" value="TIR_dom"/>
</dbReference>
<dbReference type="InterPro" id="IPR003591">
    <property type="entry name" value="Leu-rich_rpt_typical-subtyp"/>
</dbReference>
<evidence type="ECO:0000256" key="9">
    <source>
        <dbReference type="ARBA" id="ARBA00023170"/>
    </source>
</evidence>
<dbReference type="InterPro" id="IPR001611">
    <property type="entry name" value="Leu-rich_rpt"/>
</dbReference>
<protein>
    <submittedName>
        <fullName evidence="16 17">Protein toll</fullName>
    </submittedName>
</protein>
<evidence type="ECO:0000256" key="8">
    <source>
        <dbReference type="ARBA" id="ARBA00023136"/>
    </source>
</evidence>
<dbReference type="GO" id="GO:0007165">
    <property type="term" value="P:signal transduction"/>
    <property type="evidence" value="ECO:0007669"/>
    <property type="project" value="InterPro"/>
</dbReference>
<feature type="chain" id="PRO_5044642621" evidence="13">
    <location>
        <begin position="26"/>
        <end position="1085"/>
    </location>
</feature>
<accession>A0A6J2T3H9</accession>
<evidence type="ECO:0000256" key="7">
    <source>
        <dbReference type="ARBA" id="ARBA00022989"/>
    </source>
</evidence>
<dbReference type="GO" id="GO:0005886">
    <property type="term" value="C:plasma membrane"/>
    <property type="evidence" value="ECO:0007669"/>
    <property type="project" value="TreeGrafter"/>
</dbReference>
<evidence type="ECO:0000256" key="1">
    <source>
        <dbReference type="ARBA" id="ARBA00004479"/>
    </source>
</evidence>
<keyword evidence="4 12" id="KW-0812">Transmembrane</keyword>
<dbReference type="RefSeq" id="XP_030369790.1">
    <property type="nucleotide sequence ID" value="XM_030513930.1"/>
</dbReference>
<keyword evidence="6" id="KW-0677">Repeat</keyword>
<keyword evidence="8 12" id="KW-0472">Membrane</keyword>
<dbReference type="GO" id="GO:0038023">
    <property type="term" value="F:signaling receptor activity"/>
    <property type="evidence" value="ECO:0007669"/>
    <property type="project" value="TreeGrafter"/>
</dbReference>
<sequence length="1085" mass="123548">MLAKVAAPTLLRLLLQLICLHMSIAAFGRDECNELNGNSFCLCSRSMSEYEIYCPPNTYNPKFKLTIRSGSNVQIECNLTDASEYKSLPKLSIGQIDGVQIQRCPLPGYTPIAGILDHLGIESPKMLIFESNNLGVNLTRKHLDRLHNLKRLRFTSRRLTYIPFDFLSDLRNLSWLDLRSNIVELPAHLFDNLTSLEFLELGSNNLQQLPHGLFRNLHKLQHLNLWSNQLRNLTRHDFEGAASVLDVDLSANGIEHLPRDVFAQFTELNVINLSANRFHSLPEGLFEHNKKLKQVRLLNNRVSMPTLPPRLFANLPELHTLSLRSDLETLPADLLDHSTQLVNLSLTNNYLNMLPAGLFKHQVNMLSLNLRRNRLTHLPDMLFDHTENLVDLNLADNLLTEISKDLFGKLTRLERLTLNNNQLKIVHPEAFAATTQLRFINLENNMIDLMGGDMQSETATPFSHLEQLEVLNLRNNSIMFIYNDWKYNLLSLQELDLAYNKLSLLDYTDLQFLSRRDVSINITHNQLHSINFFANLDVSPTNTVVSVDLNDNPLSCDCGLMRFVQFIRRDINPDYRNQIDLQTEQLKCAGPSALADRFVGDVDPRELLCPFDQSVDPRERRCPLGCDCMVRTFDKALIVNCSFGNLSAMPQLPELPPSLHIMELYLENNSLQQLPAGNKSGYANVTHLYLAGNSLSEVEVHQLPSHLRKLDLRNNRLRSLNSGVLEFLNRTMTKKSLYLSNNPWVCNCTAKELLIFTQNNYDRIADRSDMLCVDAEQPTPMEDLSVNDICSESQRVVYALIIVVALTAFLVSLTAAFYYKYELEIKIWLYAHNLCMWFVTEEEVDKNKKFDAFISFSQKDYSFVENHLVPQLEHGPIKFQLCVHDRDWKVGCFIPENIVRSVSDSRRTIIVLSHNFIQSEWAKLEFRAAHRSALNEGRSRVIVIIYSDIGDVEKLDDELKAYLKMNTYLKWGDPLFWDKLRYAMPHRAPYRNGVLAKSKLMGSTDDSLQLTKSSPGTPPLTTPPAEATKNPLVAQLNGGTAHTAIMIANGRNALTNLYAPNGRTHGNGHINGAFIINTNARQSDV</sequence>
<comment type="similarity">
    <text evidence="2">Belongs to the Toll-like receptor family.</text>
</comment>
<evidence type="ECO:0000259" key="14">
    <source>
        <dbReference type="PROSITE" id="PS50104"/>
    </source>
</evidence>
<keyword evidence="15" id="KW-1185">Reference proteome</keyword>
<dbReference type="AlphaFoldDB" id="A0A6J2T3H9"/>
<dbReference type="SUPFAM" id="SSF52200">
    <property type="entry name" value="Toll/Interleukin receptor TIR domain"/>
    <property type="match status" value="1"/>
</dbReference>
<reference evidence="16 17" key="1">
    <citation type="submission" date="2025-04" db="UniProtKB">
        <authorList>
            <consortium name="RefSeq"/>
        </authorList>
    </citation>
    <scope>IDENTIFICATION</scope>
    <source>
        <strain evidence="16 17">11010-0011.00</strain>
        <tissue evidence="16 17">Whole body</tissue>
    </source>
</reference>
<feature type="region of interest" description="Disordered" evidence="11">
    <location>
        <begin position="1005"/>
        <end position="1027"/>
    </location>
</feature>
<evidence type="ECO:0000313" key="15">
    <source>
        <dbReference type="Proteomes" id="UP000504634"/>
    </source>
</evidence>
<dbReference type="FunFam" id="3.80.10.10:FF:000727">
    <property type="entry name" value="Toll-like protein"/>
    <property type="match status" value="1"/>
</dbReference>
<evidence type="ECO:0000313" key="17">
    <source>
        <dbReference type="RefSeq" id="XP_030369791.1"/>
    </source>
</evidence>
<dbReference type="PROSITE" id="PS51450">
    <property type="entry name" value="LRR"/>
    <property type="match status" value="1"/>
</dbReference>
<dbReference type="PANTHER" id="PTHR24365:SF541">
    <property type="entry name" value="PROTEIN TOLL-RELATED"/>
    <property type="match status" value="1"/>
</dbReference>
<dbReference type="GeneID" id="115620613"/>